<name>A0A067QBA5_9AGAM</name>
<dbReference type="OrthoDB" id="10003767at2759"/>
<evidence type="ECO:0000313" key="2">
    <source>
        <dbReference type="Proteomes" id="UP000027265"/>
    </source>
</evidence>
<accession>A0A067QBA5</accession>
<dbReference type="EMBL" id="KL197709">
    <property type="protein sequence ID" value="KDQ64348.1"/>
    <property type="molecule type" value="Genomic_DNA"/>
</dbReference>
<dbReference type="AlphaFoldDB" id="A0A067QBA5"/>
<dbReference type="Proteomes" id="UP000027265">
    <property type="component" value="Unassembled WGS sequence"/>
</dbReference>
<sequence length="390" mass="44532">MILITFKPKTVPLGPASMLAHFPRGRPRLATQALVGMSNRLNETAFIRVPKIYDYIDYAPNQIGPEVVLMEKVAGEQLDVVWPTLNQNQAMNVVKEMTQLIVDLFNVRSPLICSVLAAPKTIPAPRSSRAKGKTRIDPPAQVQGPVLLMPAFEVKRDPQPALSDVASYLFAFVHHMRETHAHRQDGYISAEDAKILDTWDRLGTLIETHLGGSYLPEDRYNRRERNKFISTCREPLFPLLHRDMRMCRFVVETKPRTDDVVLTLTGWEHAHYAPVWSATRLPAWLDTGILNPLVSPDMQTYFGRQMLVLMTDQNSPIRRPSNIGDFLMCLDHCFAERTLETMLSVPSSQRDWVETMLVWMRDNWVQLKPNSYWPLRVGNEYSGRGLGQIV</sequence>
<dbReference type="PANTHER" id="PTHR21310">
    <property type="entry name" value="AMINOGLYCOSIDE PHOSPHOTRANSFERASE-RELATED-RELATED"/>
    <property type="match status" value="1"/>
</dbReference>
<organism evidence="1 2">
    <name type="scientific">Jaapia argillacea MUCL 33604</name>
    <dbReference type="NCBI Taxonomy" id="933084"/>
    <lineage>
        <taxon>Eukaryota</taxon>
        <taxon>Fungi</taxon>
        <taxon>Dikarya</taxon>
        <taxon>Basidiomycota</taxon>
        <taxon>Agaricomycotina</taxon>
        <taxon>Agaricomycetes</taxon>
        <taxon>Agaricomycetidae</taxon>
        <taxon>Jaapiales</taxon>
        <taxon>Jaapiaceae</taxon>
        <taxon>Jaapia</taxon>
    </lineage>
</organism>
<dbReference type="PANTHER" id="PTHR21310:SF13">
    <property type="entry name" value="AMINOGLYCOSIDE PHOSPHOTRANSFERASE DOMAIN-CONTAINING PROTEIN"/>
    <property type="match status" value="1"/>
</dbReference>
<gene>
    <name evidence="1" type="ORF">JAAARDRAFT_201700</name>
</gene>
<dbReference type="HOGENOM" id="CLU_707992_0_0_1"/>
<keyword evidence="2" id="KW-1185">Reference proteome</keyword>
<evidence type="ECO:0008006" key="3">
    <source>
        <dbReference type="Google" id="ProtNLM"/>
    </source>
</evidence>
<dbReference type="InterPro" id="IPR051678">
    <property type="entry name" value="AGP_Transferase"/>
</dbReference>
<dbReference type="InParanoid" id="A0A067QBA5"/>
<evidence type="ECO:0000313" key="1">
    <source>
        <dbReference type="EMBL" id="KDQ64348.1"/>
    </source>
</evidence>
<proteinExistence type="predicted"/>
<protein>
    <recommendedName>
        <fullName evidence="3">Aminoglycoside phosphotransferase domain-containing protein</fullName>
    </recommendedName>
</protein>
<reference evidence="2" key="1">
    <citation type="journal article" date="2014" name="Proc. Natl. Acad. Sci. U.S.A.">
        <title>Extensive sampling of basidiomycete genomes demonstrates inadequacy of the white-rot/brown-rot paradigm for wood decay fungi.</title>
        <authorList>
            <person name="Riley R."/>
            <person name="Salamov A.A."/>
            <person name="Brown D.W."/>
            <person name="Nagy L.G."/>
            <person name="Floudas D."/>
            <person name="Held B.W."/>
            <person name="Levasseur A."/>
            <person name="Lombard V."/>
            <person name="Morin E."/>
            <person name="Otillar R."/>
            <person name="Lindquist E.A."/>
            <person name="Sun H."/>
            <person name="LaButti K.M."/>
            <person name="Schmutz J."/>
            <person name="Jabbour D."/>
            <person name="Luo H."/>
            <person name="Baker S.E."/>
            <person name="Pisabarro A.G."/>
            <person name="Walton J.D."/>
            <person name="Blanchette R.A."/>
            <person name="Henrissat B."/>
            <person name="Martin F."/>
            <person name="Cullen D."/>
            <person name="Hibbett D.S."/>
            <person name="Grigoriev I.V."/>
        </authorList>
    </citation>
    <scope>NUCLEOTIDE SEQUENCE [LARGE SCALE GENOMIC DNA]</scope>
    <source>
        <strain evidence="2">MUCL 33604</strain>
    </source>
</reference>